<organism evidence="4 5">
    <name type="scientific">Kitasatospora aureofaciens</name>
    <name type="common">Streptomyces aureofaciens</name>
    <dbReference type="NCBI Taxonomy" id="1894"/>
    <lineage>
        <taxon>Bacteria</taxon>
        <taxon>Bacillati</taxon>
        <taxon>Actinomycetota</taxon>
        <taxon>Actinomycetes</taxon>
        <taxon>Kitasatosporales</taxon>
        <taxon>Streptomycetaceae</taxon>
        <taxon>Kitasatospora</taxon>
    </lineage>
</organism>
<reference evidence="3" key="5">
    <citation type="submission" date="2020-09" db="EMBL/GenBank/DDBJ databases">
        <authorList>
            <person name="Sun Q."/>
            <person name="Ohkuma M."/>
        </authorList>
    </citation>
    <scope>NUCLEOTIDE SEQUENCE</scope>
    <source>
        <strain evidence="3">JCM 4434</strain>
    </source>
</reference>
<keyword evidence="2" id="KW-0732">Signal</keyword>
<feature type="signal peptide" evidence="2">
    <location>
        <begin position="1"/>
        <end position="23"/>
    </location>
</feature>
<dbReference type="AlphaFoldDB" id="A0A1E7N283"/>
<feature type="chain" id="PRO_5038294930" description="DUF5666 domain-containing protein" evidence="2">
    <location>
        <begin position="24"/>
        <end position="181"/>
    </location>
</feature>
<proteinExistence type="predicted"/>
<reference evidence="5" key="3">
    <citation type="submission" date="2016-08" db="EMBL/GenBank/DDBJ databases">
        <title>Sequencing, assembly and comparative genomics of S. aureofaciens ATCC 10762.</title>
        <authorList>
            <person name="Gradnigo J.S."/>
            <person name="Johnson N."/>
            <person name="Somerville G.A."/>
        </authorList>
    </citation>
    <scope>NUCLEOTIDE SEQUENCE [LARGE SCALE GENOMIC DNA]</scope>
    <source>
        <strain evidence="5">ATCC 10762 / DSM 40127 / CCM 3239 / JCM 4008 / LMG 5968 / NBRC 12843 / NCIMB 8234 / A-377</strain>
    </source>
</reference>
<feature type="region of interest" description="Disordered" evidence="1">
    <location>
        <begin position="28"/>
        <end position="81"/>
    </location>
</feature>
<feature type="compositionally biased region" description="Low complexity" evidence="1">
    <location>
        <begin position="29"/>
        <end position="50"/>
    </location>
</feature>
<evidence type="ECO:0000256" key="2">
    <source>
        <dbReference type="SAM" id="SignalP"/>
    </source>
</evidence>
<evidence type="ECO:0000313" key="4">
    <source>
        <dbReference type="EMBL" id="OEV34792.1"/>
    </source>
</evidence>
<feature type="compositionally biased region" description="Low complexity" evidence="1">
    <location>
        <begin position="57"/>
        <end position="72"/>
    </location>
</feature>
<keyword evidence="5" id="KW-1185">Reference proteome</keyword>
<gene>
    <name evidence="3" type="ORF">GCM10010502_52450</name>
    <name evidence="4" type="ORF">HS99_0009970</name>
</gene>
<comment type="caution">
    <text evidence="4">The sequence shown here is derived from an EMBL/GenBank/DDBJ whole genome shotgun (WGS) entry which is preliminary data.</text>
</comment>
<evidence type="ECO:0000313" key="5">
    <source>
        <dbReference type="Proteomes" id="UP000037395"/>
    </source>
</evidence>
<reference evidence="3" key="1">
    <citation type="journal article" date="2014" name="Int. J. Syst. Evol. Microbiol.">
        <title>Complete genome sequence of Corynebacterium casei LMG S-19264T (=DSM 44701T), isolated from a smear-ripened cheese.</title>
        <authorList>
            <consortium name="US DOE Joint Genome Institute (JGI-PGF)"/>
            <person name="Walter F."/>
            <person name="Albersmeier A."/>
            <person name="Kalinowski J."/>
            <person name="Ruckert C."/>
        </authorList>
    </citation>
    <scope>NUCLEOTIDE SEQUENCE</scope>
    <source>
        <strain evidence="3">JCM 4434</strain>
    </source>
</reference>
<dbReference type="GeneID" id="97488239"/>
<reference evidence="4" key="4">
    <citation type="submission" date="2016-08" db="EMBL/GenBank/DDBJ databases">
        <title>Sequencing, Assembly and Comparative Genomics of S. aureofaciens ATCC 10762.</title>
        <authorList>
            <person name="Gradnigo J.S."/>
            <person name="Johnson N."/>
            <person name="Somerville G.A."/>
        </authorList>
    </citation>
    <scope>NUCLEOTIDE SEQUENCE [LARGE SCALE GENOMIC DNA]</scope>
    <source>
        <strain evidence="4">ATCC 10762</strain>
    </source>
</reference>
<dbReference type="Proteomes" id="UP000610124">
    <property type="component" value="Unassembled WGS sequence"/>
</dbReference>
<protein>
    <recommendedName>
        <fullName evidence="6">DUF5666 domain-containing protein</fullName>
    </recommendedName>
</protein>
<evidence type="ECO:0000313" key="3">
    <source>
        <dbReference type="EMBL" id="GGU92492.1"/>
    </source>
</evidence>
<dbReference type="EMBL" id="JPRF03000043">
    <property type="protein sequence ID" value="OEV34792.1"/>
    <property type="molecule type" value="Genomic_DNA"/>
</dbReference>
<dbReference type="EMBL" id="BMUB01000014">
    <property type="protein sequence ID" value="GGU92492.1"/>
    <property type="molecule type" value="Genomic_DNA"/>
</dbReference>
<accession>A0A8H9LX87</accession>
<dbReference type="KEGG" id="kau:B6264_25775"/>
<accession>A0A1E7N283</accession>
<reference evidence="4 5" key="2">
    <citation type="submission" date="2014-07" db="EMBL/GenBank/DDBJ databases">
        <authorList>
            <person name="Zhang J.E."/>
            <person name="Yang H."/>
            <person name="Guo J."/>
            <person name="Deng Z."/>
            <person name="Luo H."/>
            <person name="Luo M."/>
            <person name="Zhao B."/>
        </authorList>
    </citation>
    <scope>NUCLEOTIDE SEQUENCE [LARGE SCALE GENOMIC DNA]</scope>
    <source>
        <strain evidence="4">ATCC 10762</strain>
        <strain evidence="5">ATCC 10762 / DSM 40127 / CCM 3239 / JCM 4008 / LMG 5968 / NBRC 12843 / NCIMB 8234 / A-377</strain>
    </source>
</reference>
<sequence length="181" mass="17835">MLIKNARWGLSAAVLVVAGLALTACGPEDATSSDTPSASASSVPVATSSAHSGGRPTATASAANGQGSSSTSGGSGGSDTGHQRTLVGKLSYLAPGKLMVKPDNGGVDQAFMLSNATKVLGAAAICSRDGSTVTMDSQGYGTTNCTTDQLETAAKTGAVTVRVTLDSSLGLAQTVAEKYHP</sequence>
<name>A0A1E7N283_KITAU</name>
<evidence type="ECO:0008006" key="6">
    <source>
        <dbReference type="Google" id="ProtNLM"/>
    </source>
</evidence>
<dbReference type="PROSITE" id="PS51257">
    <property type="entry name" value="PROKAR_LIPOPROTEIN"/>
    <property type="match status" value="1"/>
</dbReference>
<dbReference type="RefSeq" id="WP_063737940.1">
    <property type="nucleotide sequence ID" value="NZ_BMUB01000014.1"/>
</dbReference>
<evidence type="ECO:0000256" key="1">
    <source>
        <dbReference type="SAM" id="MobiDB-lite"/>
    </source>
</evidence>
<dbReference type="Proteomes" id="UP000037395">
    <property type="component" value="Unassembled WGS sequence"/>
</dbReference>
<dbReference type="OrthoDB" id="3432078at2"/>